<evidence type="ECO:0000313" key="3">
    <source>
        <dbReference type="EMBL" id="KAF2152217.1"/>
    </source>
</evidence>
<keyword evidence="4" id="KW-1185">Reference proteome</keyword>
<comment type="caution">
    <text evidence="3">The sequence shown here is derived from an EMBL/GenBank/DDBJ whole genome shotgun (WGS) entry which is preliminary data.</text>
</comment>
<feature type="compositionally biased region" description="Pro residues" evidence="1">
    <location>
        <begin position="112"/>
        <end position="125"/>
    </location>
</feature>
<feature type="signal peptide" evidence="2">
    <location>
        <begin position="1"/>
        <end position="17"/>
    </location>
</feature>
<reference evidence="3" key="1">
    <citation type="journal article" date="2020" name="Stud. Mycol.">
        <title>101 Dothideomycetes genomes: a test case for predicting lifestyles and emergence of pathogens.</title>
        <authorList>
            <person name="Haridas S."/>
            <person name="Albert R."/>
            <person name="Binder M."/>
            <person name="Bloem J."/>
            <person name="Labutti K."/>
            <person name="Salamov A."/>
            <person name="Andreopoulos B."/>
            <person name="Baker S."/>
            <person name="Barry K."/>
            <person name="Bills G."/>
            <person name="Bluhm B."/>
            <person name="Cannon C."/>
            <person name="Castanera R."/>
            <person name="Culley D."/>
            <person name="Daum C."/>
            <person name="Ezra D."/>
            <person name="Gonzalez J."/>
            <person name="Henrissat B."/>
            <person name="Kuo A."/>
            <person name="Liang C."/>
            <person name="Lipzen A."/>
            <person name="Lutzoni F."/>
            <person name="Magnuson J."/>
            <person name="Mondo S."/>
            <person name="Nolan M."/>
            <person name="Ohm R."/>
            <person name="Pangilinan J."/>
            <person name="Park H.-J."/>
            <person name="Ramirez L."/>
            <person name="Alfaro M."/>
            <person name="Sun H."/>
            <person name="Tritt A."/>
            <person name="Yoshinaga Y."/>
            <person name="Zwiers L.-H."/>
            <person name="Turgeon B."/>
            <person name="Goodwin S."/>
            <person name="Spatafora J."/>
            <person name="Crous P."/>
            <person name="Grigoriev I."/>
        </authorList>
    </citation>
    <scope>NUCLEOTIDE SEQUENCE</scope>
    <source>
        <strain evidence="3">CBS 260.36</strain>
    </source>
</reference>
<organism evidence="3 4">
    <name type="scientific">Myriangium duriaei CBS 260.36</name>
    <dbReference type="NCBI Taxonomy" id="1168546"/>
    <lineage>
        <taxon>Eukaryota</taxon>
        <taxon>Fungi</taxon>
        <taxon>Dikarya</taxon>
        <taxon>Ascomycota</taxon>
        <taxon>Pezizomycotina</taxon>
        <taxon>Dothideomycetes</taxon>
        <taxon>Dothideomycetidae</taxon>
        <taxon>Myriangiales</taxon>
        <taxon>Myriangiaceae</taxon>
        <taxon>Myriangium</taxon>
    </lineage>
</organism>
<dbReference type="Proteomes" id="UP000799439">
    <property type="component" value="Unassembled WGS sequence"/>
</dbReference>
<proteinExistence type="predicted"/>
<evidence type="ECO:0000313" key="4">
    <source>
        <dbReference type="Proteomes" id="UP000799439"/>
    </source>
</evidence>
<sequence length="154" mass="17303">MKFFLFLPLAFIIETFAARVIYTTRYKWRGATIPIVSHGRIPDSKIDLVVANMDRWSNYRYVVSHTIKCRGKVHIITIRGPGPLGSRALGNGVIEEMKDIMQQHIRGTNNNVPPPPGDPEDPPCPTDVSLTRFVLHSKELVGHSVFPRATSPED</sequence>
<evidence type="ECO:0000256" key="2">
    <source>
        <dbReference type="SAM" id="SignalP"/>
    </source>
</evidence>
<dbReference type="AlphaFoldDB" id="A0A9P4MGI7"/>
<evidence type="ECO:0000256" key="1">
    <source>
        <dbReference type="SAM" id="MobiDB-lite"/>
    </source>
</evidence>
<accession>A0A9P4MGI7</accession>
<keyword evidence="2" id="KW-0732">Signal</keyword>
<dbReference type="EMBL" id="ML996086">
    <property type="protein sequence ID" value="KAF2152217.1"/>
    <property type="molecule type" value="Genomic_DNA"/>
</dbReference>
<feature type="chain" id="PRO_5040478385" evidence="2">
    <location>
        <begin position="18"/>
        <end position="154"/>
    </location>
</feature>
<protein>
    <submittedName>
        <fullName evidence="3">Uncharacterized protein</fullName>
    </submittedName>
</protein>
<feature type="region of interest" description="Disordered" evidence="1">
    <location>
        <begin position="106"/>
        <end position="126"/>
    </location>
</feature>
<name>A0A9P4MGI7_9PEZI</name>
<gene>
    <name evidence="3" type="ORF">K461DRAFT_293902</name>
</gene>